<dbReference type="GO" id="GO:0005634">
    <property type="term" value="C:nucleus"/>
    <property type="evidence" value="ECO:0007669"/>
    <property type="project" value="TreeGrafter"/>
</dbReference>
<evidence type="ECO:0000256" key="7">
    <source>
        <dbReference type="ARBA" id="ARBA00049790"/>
    </source>
</evidence>
<keyword evidence="9" id="KW-0808">Transferase</keyword>
<dbReference type="SUPFAM" id="SSF53335">
    <property type="entry name" value="S-adenosyl-L-methionine-dependent methyltransferases"/>
    <property type="match status" value="1"/>
</dbReference>
<dbReference type="GO" id="GO:0071164">
    <property type="term" value="F:RNA cap trimethylguanosine synthase activity"/>
    <property type="evidence" value="ECO:0007669"/>
    <property type="project" value="TreeGrafter"/>
</dbReference>
<dbReference type="InterPro" id="IPR019012">
    <property type="entry name" value="RNA_cap_Gua-N2-MeTrfase"/>
</dbReference>
<organism evidence="9 10">
    <name type="scientific">Maudiozyma humilis</name>
    <name type="common">Sour dough yeast</name>
    <name type="synonym">Kazachstania humilis</name>
    <dbReference type="NCBI Taxonomy" id="51915"/>
    <lineage>
        <taxon>Eukaryota</taxon>
        <taxon>Fungi</taxon>
        <taxon>Dikarya</taxon>
        <taxon>Ascomycota</taxon>
        <taxon>Saccharomycotina</taxon>
        <taxon>Saccharomycetes</taxon>
        <taxon>Saccharomycetales</taxon>
        <taxon>Saccharomycetaceae</taxon>
        <taxon>Maudiozyma</taxon>
    </lineage>
</organism>
<accession>A0AAV5RZ61</accession>
<reference evidence="9 10" key="1">
    <citation type="journal article" date="2023" name="Elife">
        <title>Identification of key yeast species and microbe-microbe interactions impacting larval growth of Drosophila in the wild.</title>
        <authorList>
            <person name="Mure A."/>
            <person name="Sugiura Y."/>
            <person name="Maeda R."/>
            <person name="Honda K."/>
            <person name="Sakurai N."/>
            <person name="Takahashi Y."/>
            <person name="Watada M."/>
            <person name="Katoh T."/>
            <person name="Gotoh A."/>
            <person name="Gotoh Y."/>
            <person name="Taniguchi I."/>
            <person name="Nakamura K."/>
            <person name="Hayashi T."/>
            <person name="Katayama T."/>
            <person name="Uemura T."/>
            <person name="Hattori Y."/>
        </authorList>
    </citation>
    <scope>NUCLEOTIDE SEQUENCE [LARGE SCALE GENOMIC DNA]</scope>
    <source>
        <strain evidence="9 10">KH-74</strain>
    </source>
</reference>
<dbReference type="EMBL" id="BTGD01000010">
    <property type="protein sequence ID" value="GMM56909.1"/>
    <property type="molecule type" value="Genomic_DNA"/>
</dbReference>
<keyword evidence="9" id="KW-0489">Methyltransferase</keyword>
<protein>
    <recommendedName>
        <fullName evidence="1">Trimethylguanosine synthase</fullName>
    </recommendedName>
    <alternativeName>
        <fullName evidence="7">Cap-specific guanine-N(2) methyltransferase</fullName>
    </alternativeName>
</protein>
<name>A0AAV5RZ61_MAUHU</name>
<evidence type="ECO:0000256" key="6">
    <source>
        <dbReference type="ARBA" id="ARBA00049075"/>
    </source>
</evidence>
<comment type="similarity">
    <text evidence="2">Belongs to the methyltransferase superfamily. Trimethylguanosine synthase family.</text>
</comment>
<dbReference type="Proteomes" id="UP001377567">
    <property type="component" value="Unassembled WGS sequence"/>
</dbReference>
<evidence type="ECO:0000256" key="3">
    <source>
        <dbReference type="ARBA" id="ARBA00047418"/>
    </source>
</evidence>
<comment type="caution">
    <text evidence="9">The sequence shown here is derived from an EMBL/GenBank/DDBJ whole genome shotgun (WGS) entry which is preliminary data.</text>
</comment>
<comment type="catalytic activity">
    <reaction evidence="3">
        <text>a 5'-end (N(2),N(7)-dimethyl 5'-triphosphoguanosine)-ribonucleoside in snoRNA + S-adenosyl-L-methionine = a 5'-end (N(2),N(2),N(7)-trimethyl 5'-triphosphoguanosine)-ribonucleoside in snoRNA + S-adenosyl-L-homocysteine + H(+)</text>
        <dbReference type="Rhea" id="RHEA:78507"/>
        <dbReference type="Rhea" id="RHEA-COMP:19088"/>
        <dbReference type="Rhea" id="RHEA-COMP:19090"/>
        <dbReference type="ChEBI" id="CHEBI:15378"/>
        <dbReference type="ChEBI" id="CHEBI:57856"/>
        <dbReference type="ChEBI" id="CHEBI:59789"/>
        <dbReference type="ChEBI" id="CHEBI:167623"/>
        <dbReference type="ChEBI" id="CHEBI:172880"/>
    </reaction>
    <physiologicalReaction direction="left-to-right" evidence="3">
        <dbReference type="Rhea" id="RHEA:78508"/>
    </physiologicalReaction>
</comment>
<gene>
    <name evidence="9" type="ORF">DAKH74_035250</name>
</gene>
<evidence type="ECO:0000256" key="2">
    <source>
        <dbReference type="ARBA" id="ARBA00025783"/>
    </source>
</evidence>
<proteinExistence type="inferred from homology"/>
<evidence type="ECO:0000313" key="9">
    <source>
        <dbReference type="EMBL" id="GMM56909.1"/>
    </source>
</evidence>
<sequence>MGKRFYHARHFAHSLKKRSPRRYARVAGPIRDGSLRIASHSRPADPQLAKYWRFRRNLFSLIDGGGIHMTHELWFSVTPEEIAAFLARFVRACLPEARVVLDVFCGGGGNTIQFAKLFPRVYGVDFSLEHLYCTAQNAAVYGVDDRVWLKYGRWEQLSRGGAFDAVSVDCIFASPPWGGPNYLNLEVYDLEQHLQPVGITSLLKSMFRLSKNVILFLPRNSDLKQLARVTRELLGPEAKCKVLYVKMNAHLKGLAAIWGDALVNYEPAPEQPEAPPAEESAHEPSNRDIPASFYDIDA</sequence>
<evidence type="ECO:0000256" key="8">
    <source>
        <dbReference type="SAM" id="MobiDB-lite"/>
    </source>
</evidence>
<evidence type="ECO:0000256" key="4">
    <source>
        <dbReference type="ARBA" id="ARBA00048740"/>
    </source>
</evidence>
<comment type="catalytic activity">
    <reaction evidence="5">
        <text>a 5'-end (N(2),N(7)-dimethyl 5'-triphosphoguanosine)-ribonucleoside in snRNA + S-adenosyl-L-methionine = a 5'-end (N(2),N(2),N(7)-trimethyl 5'-triphosphoguanosine)-ribonucleoside in snRNA + S-adenosyl-L-homocysteine + H(+)</text>
        <dbReference type="Rhea" id="RHEA:78479"/>
        <dbReference type="Rhea" id="RHEA-COMP:19087"/>
        <dbReference type="Rhea" id="RHEA-COMP:19089"/>
        <dbReference type="ChEBI" id="CHEBI:15378"/>
        <dbReference type="ChEBI" id="CHEBI:57856"/>
        <dbReference type="ChEBI" id="CHEBI:59789"/>
        <dbReference type="ChEBI" id="CHEBI:167623"/>
        <dbReference type="ChEBI" id="CHEBI:172880"/>
    </reaction>
    <physiologicalReaction direction="left-to-right" evidence="5">
        <dbReference type="Rhea" id="RHEA:78480"/>
    </physiologicalReaction>
</comment>
<dbReference type="Pfam" id="PF09445">
    <property type="entry name" value="Methyltransf_15"/>
    <property type="match status" value="1"/>
</dbReference>
<evidence type="ECO:0000256" key="1">
    <source>
        <dbReference type="ARBA" id="ARBA00018517"/>
    </source>
</evidence>
<dbReference type="PANTHER" id="PTHR14741">
    <property type="entry name" value="S-ADENOSYLMETHIONINE-DEPENDENT METHYLTRANSFERASE RELATED"/>
    <property type="match status" value="1"/>
</dbReference>
<evidence type="ECO:0000313" key="10">
    <source>
        <dbReference type="Proteomes" id="UP001377567"/>
    </source>
</evidence>
<dbReference type="CDD" id="cd02440">
    <property type="entry name" value="AdoMet_MTases"/>
    <property type="match status" value="1"/>
</dbReference>
<dbReference type="PANTHER" id="PTHR14741:SF32">
    <property type="entry name" value="TRIMETHYLGUANOSINE SYNTHASE"/>
    <property type="match status" value="1"/>
</dbReference>
<evidence type="ECO:0000256" key="5">
    <source>
        <dbReference type="ARBA" id="ARBA00048763"/>
    </source>
</evidence>
<comment type="catalytic activity">
    <reaction evidence="6">
        <text>a 5'-end (N(7)-methyl 5'-triphosphoguanosine)-ribonucleoside in snRNA + S-adenosyl-L-methionine = a 5'-end (N(2),N(7)-dimethyl 5'-triphosphoguanosine)-ribonucleoside in snRNA + S-adenosyl-L-homocysteine + H(+)</text>
        <dbReference type="Rhea" id="RHEA:78471"/>
        <dbReference type="Rhea" id="RHEA-COMP:19085"/>
        <dbReference type="Rhea" id="RHEA-COMP:19087"/>
        <dbReference type="ChEBI" id="CHEBI:15378"/>
        <dbReference type="ChEBI" id="CHEBI:57856"/>
        <dbReference type="ChEBI" id="CHEBI:59789"/>
        <dbReference type="ChEBI" id="CHEBI:156461"/>
        <dbReference type="ChEBI" id="CHEBI:172880"/>
    </reaction>
    <physiologicalReaction direction="left-to-right" evidence="6">
        <dbReference type="Rhea" id="RHEA:78472"/>
    </physiologicalReaction>
</comment>
<dbReference type="Gene3D" id="3.40.50.150">
    <property type="entry name" value="Vaccinia Virus protein VP39"/>
    <property type="match status" value="1"/>
</dbReference>
<keyword evidence="10" id="KW-1185">Reference proteome</keyword>
<comment type="catalytic activity">
    <reaction evidence="4">
        <text>a 5'-end (N(7)-methyl 5'-triphosphoguanosine)-ribonucleoside in snoRNA + S-adenosyl-L-methionine = a 5'-end (N(2),N(7)-dimethyl 5'-triphosphoguanosine)-ribonucleoside in snoRNA + S-adenosyl-L-homocysteine + H(+)</text>
        <dbReference type="Rhea" id="RHEA:78475"/>
        <dbReference type="Rhea" id="RHEA-COMP:19086"/>
        <dbReference type="Rhea" id="RHEA-COMP:19088"/>
        <dbReference type="ChEBI" id="CHEBI:15378"/>
        <dbReference type="ChEBI" id="CHEBI:57856"/>
        <dbReference type="ChEBI" id="CHEBI:59789"/>
        <dbReference type="ChEBI" id="CHEBI:156461"/>
        <dbReference type="ChEBI" id="CHEBI:172880"/>
    </reaction>
    <physiologicalReaction direction="left-to-right" evidence="4">
        <dbReference type="Rhea" id="RHEA:78476"/>
    </physiologicalReaction>
</comment>
<dbReference type="AlphaFoldDB" id="A0AAV5RZ61"/>
<dbReference type="InterPro" id="IPR029063">
    <property type="entry name" value="SAM-dependent_MTases_sf"/>
</dbReference>
<feature type="region of interest" description="Disordered" evidence="8">
    <location>
        <begin position="268"/>
        <end position="298"/>
    </location>
</feature>